<reference evidence="1" key="1">
    <citation type="journal article" date="2020" name="Stud. Mycol.">
        <title>101 Dothideomycetes genomes: a test case for predicting lifestyles and emergence of pathogens.</title>
        <authorList>
            <person name="Haridas S."/>
            <person name="Albert R."/>
            <person name="Binder M."/>
            <person name="Bloem J."/>
            <person name="Labutti K."/>
            <person name="Salamov A."/>
            <person name="Andreopoulos B."/>
            <person name="Baker S."/>
            <person name="Barry K."/>
            <person name="Bills G."/>
            <person name="Bluhm B."/>
            <person name="Cannon C."/>
            <person name="Castanera R."/>
            <person name="Culley D."/>
            <person name="Daum C."/>
            <person name="Ezra D."/>
            <person name="Gonzalez J."/>
            <person name="Henrissat B."/>
            <person name="Kuo A."/>
            <person name="Liang C."/>
            <person name="Lipzen A."/>
            <person name="Lutzoni F."/>
            <person name="Magnuson J."/>
            <person name="Mondo S."/>
            <person name="Nolan M."/>
            <person name="Ohm R."/>
            <person name="Pangilinan J."/>
            <person name="Park H.-J."/>
            <person name="Ramirez L."/>
            <person name="Alfaro M."/>
            <person name="Sun H."/>
            <person name="Tritt A."/>
            <person name="Yoshinaga Y."/>
            <person name="Zwiers L.-H."/>
            <person name="Turgeon B."/>
            <person name="Goodwin S."/>
            <person name="Spatafora J."/>
            <person name="Crous P."/>
            <person name="Grigoriev I."/>
        </authorList>
    </citation>
    <scope>NUCLEOTIDE SEQUENCE</scope>
    <source>
        <strain evidence="1">CBS 122367</strain>
    </source>
</reference>
<accession>A0A6G1J1N6</accession>
<dbReference type="InterPro" id="IPR021986">
    <property type="entry name" value="Spherulin4"/>
</dbReference>
<dbReference type="Proteomes" id="UP000799291">
    <property type="component" value="Unassembled WGS sequence"/>
</dbReference>
<protein>
    <recommendedName>
        <fullName evidence="3">Cell surface protein</fullName>
    </recommendedName>
</protein>
<evidence type="ECO:0008006" key="3">
    <source>
        <dbReference type="Google" id="ProtNLM"/>
    </source>
</evidence>
<dbReference type="AlphaFoldDB" id="A0A6G1J1N6"/>
<dbReference type="PANTHER" id="PTHR35040:SF7">
    <property type="entry name" value="FIBRONECTIN TYPE-III DOMAIN-CONTAINING PROTEIN-RELATED"/>
    <property type="match status" value="1"/>
</dbReference>
<dbReference type="Pfam" id="PF12138">
    <property type="entry name" value="Spherulin4"/>
    <property type="match status" value="1"/>
</dbReference>
<evidence type="ECO:0000313" key="2">
    <source>
        <dbReference type="Proteomes" id="UP000799291"/>
    </source>
</evidence>
<organism evidence="1 2">
    <name type="scientific">Lentithecium fluviatile CBS 122367</name>
    <dbReference type="NCBI Taxonomy" id="1168545"/>
    <lineage>
        <taxon>Eukaryota</taxon>
        <taxon>Fungi</taxon>
        <taxon>Dikarya</taxon>
        <taxon>Ascomycota</taxon>
        <taxon>Pezizomycotina</taxon>
        <taxon>Dothideomycetes</taxon>
        <taxon>Pleosporomycetidae</taxon>
        <taxon>Pleosporales</taxon>
        <taxon>Massarineae</taxon>
        <taxon>Lentitheciaceae</taxon>
        <taxon>Lentithecium</taxon>
    </lineage>
</organism>
<dbReference type="PANTHER" id="PTHR35040">
    <property type="match status" value="1"/>
</dbReference>
<dbReference type="OrthoDB" id="5342184at2759"/>
<gene>
    <name evidence="1" type="ORF">K458DRAFT_338512</name>
</gene>
<dbReference type="EMBL" id="MU005581">
    <property type="protein sequence ID" value="KAF2684424.1"/>
    <property type="molecule type" value="Genomic_DNA"/>
</dbReference>
<sequence>MSILLPLYIYPWSGAWEPLYWEAAKNPNLNYTVILNPCSGPCLSSLPEQAYLDEIPKLARYPNIRKLGYVATNYTERAIDTVLAEIHQYGLWPTLVNDTRMSVDGIFFDETPGLYHWQKHDYLKAAADAVRVDVGLGQRIVVHNPGALPDHTWNYLDLANITVIFENTFAAFITAPTFNELKNFSSVTNRPKDAFSIMLHSLGNIPDELVEWTAVEMKQMAAWNFATSTSAVGEYWHSFSTMLDVFITKYAAR</sequence>
<evidence type="ECO:0000313" key="1">
    <source>
        <dbReference type="EMBL" id="KAF2684424.1"/>
    </source>
</evidence>
<proteinExistence type="predicted"/>
<name>A0A6G1J1N6_9PLEO</name>
<keyword evidence="2" id="KW-1185">Reference proteome</keyword>